<comment type="caution">
    <text evidence="1">The sequence shown here is derived from an EMBL/GenBank/DDBJ whole genome shotgun (WGS) entry which is preliminary data.</text>
</comment>
<dbReference type="Proteomes" id="UP001596380">
    <property type="component" value="Unassembled WGS sequence"/>
</dbReference>
<organism evidence="1 2">
    <name type="scientific">Actinomadura yumaensis</name>
    <dbReference type="NCBI Taxonomy" id="111807"/>
    <lineage>
        <taxon>Bacteria</taxon>
        <taxon>Bacillati</taxon>
        <taxon>Actinomycetota</taxon>
        <taxon>Actinomycetes</taxon>
        <taxon>Streptosporangiales</taxon>
        <taxon>Thermomonosporaceae</taxon>
        <taxon>Actinomadura</taxon>
    </lineage>
</organism>
<gene>
    <name evidence="1" type="ORF">ACFQKB_05145</name>
</gene>
<name>A0ABW2CCB7_9ACTN</name>
<evidence type="ECO:0000313" key="2">
    <source>
        <dbReference type="Proteomes" id="UP001596380"/>
    </source>
</evidence>
<keyword evidence="2" id="KW-1185">Reference proteome</keyword>
<evidence type="ECO:0000313" key="1">
    <source>
        <dbReference type="EMBL" id="MFC6879149.1"/>
    </source>
</evidence>
<dbReference type="Gene3D" id="1.10.10.1150">
    <property type="entry name" value="Coenzyme PQQ synthesis protein D (PqqD)"/>
    <property type="match status" value="1"/>
</dbReference>
<dbReference type="InterPro" id="IPR041881">
    <property type="entry name" value="PqqD_sf"/>
</dbReference>
<dbReference type="Pfam" id="PF05402">
    <property type="entry name" value="PqqD"/>
    <property type="match status" value="1"/>
</dbReference>
<dbReference type="RefSeq" id="WP_160823836.1">
    <property type="nucleotide sequence ID" value="NZ_JBHSXE010000001.1"/>
</dbReference>
<dbReference type="NCBIfam" id="NF033530">
    <property type="entry name" value="lasso_PqqD_Strm"/>
    <property type="match status" value="1"/>
</dbReference>
<sequence length="86" mass="9214">MAGVRLRAGVARTGTEYGTVLLDERRGRYFRLSPTAAAIVRDLEEGRGVPGTVRAVAERYGITEERAGADVQGLLARLRALGLVTS</sequence>
<dbReference type="InterPro" id="IPR008792">
    <property type="entry name" value="PQQD"/>
</dbReference>
<dbReference type="EMBL" id="JBHSXS010000002">
    <property type="protein sequence ID" value="MFC6879149.1"/>
    <property type="molecule type" value="Genomic_DNA"/>
</dbReference>
<proteinExistence type="predicted"/>
<protein>
    <submittedName>
        <fullName evidence="1">Lasso peptide biosynthesis PqqD family chaperone</fullName>
    </submittedName>
</protein>
<accession>A0ABW2CCB7</accession>
<reference evidence="2" key="1">
    <citation type="journal article" date="2019" name="Int. J. Syst. Evol. Microbiol.">
        <title>The Global Catalogue of Microorganisms (GCM) 10K type strain sequencing project: providing services to taxonomists for standard genome sequencing and annotation.</title>
        <authorList>
            <consortium name="The Broad Institute Genomics Platform"/>
            <consortium name="The Broad Institute Genome Sequencing Center for Infectious Disease"/>
            <person name="Wu L."/>
            <person name="Ma J."/>
        </authorList>
    </citation>
    <scope>NUCLEOTIDE SEQUENCE [LARGE SCALE GENOMIC DNA]</scope>
    <source>
        <strain evidence="2">JCM 3369</strain>
    </source>
</reference>